<dbReference type="AlphaFoldDB" id="A0A2S4L0E3"/>
<comment type="caution">
    <text evidence="2">The sequence shown here is derived from an EMBL/GenBank/DDBJ whole genome shotgun (WGS) entry which is preliminary data.</text>
</comment>
<dbReference type="InterPro" id="IPR051678">
    <property type="entry name" value="AGP_Transferase"/>
</dbReference>
<reference evidence="2 3" key="1">
    <citation type="submission" date="2018-01" db="EMBL/GenBank/DDBJ databases">
        <title>Harnessing the power of phylogenomics to disentangle the directionality and signatures of interkingdom host jumping in the parasitic fungal genus Tolypocladium.</title>
        <authorList>
            <person name="Quandt C.A."/>
            <person name="Patterson W."/>
            <person name="Spatafora J.W."/>
        </authorList>
    </citation>
    <scope>NUCLEOTIDE SEQUENCE [LARGE SCALE GENOMIC DNA]</scope>
    <source>
        <strain evidence="2 3">NRBC 100945</strain>
    </source>
</reference>
<dbReference type="Pfam" id="PF01636">
    <property type="entry name" value="APH"/>
    <property type="match status" value="1"/>
</dbReference>
<dbReference type="Gene3D" id="3.90.1200.10">
    <property type="match status" value="1"/>
</dbReference>
<evidence type="ECO:0000259" key="1">
    <source>
        <dbReference type="Pfam" id="PF01636"/>
    </source>
</evidence>
<dbReference type="SUPFAM" id="SSF56112">
    <property type="entry name" value="Protein kinase-like (PK-like)"/>
    <property type="match status" value="1"/>
</dbReference>
<dbReference type="Proteomes" id="UP000237481">
    <property type="component" value="Unassembled WGS sequence"/>
</dbReference>
<evidence type="ECO:0000313" key="2">
    <source>
        <dbReference type="EMBL" id="POR35889.1"/>
    </source>
</evidence>
<dbReference type="PANTHER" id="PTHR21310:SF15">
    <property type="entry name" value="AMINOGLYCOSIDE PHOSPHOTRANSFERASE DOMAIN-CONTAINING PROTEIN"/>
    <property type="match status" value="1"/>
</dbReference>
<proteinExistence type="predicted"/>
<organism evidence="2 3">
    <name type="scientific">Tolypocladium paradoxum</name>
    <dbReference type="NCBI Taxonomy" id="94208"/>
    <lineage>
        <taxon>Eukaryota</taxon>
        <taxon>Fungi</taxon>
        <taxon>Dikarya</taxon>
        <taxon>Ascomycota</taxon>
        <taxon>Pezizomycotina</taxon>
        <taxon>Sordariomycetes</taxon>
        <taxon>Hypocreomycetidae</taxon>
        <taxon>Hypocreales</taxon>
        <taxon>Ophiocordycipitaceae</taxon>
        <taxon>Tolypocladium</taxon>
    </lineage>
</organism>
<name>A0A2S4L0E3_9HYPO</name>
<dbReference type="InterPro" id="IPR011009">
    <property type="entry name" value="Kinase-like_dom_sf"/>
</dbReference>
<accession>A0A2S4L0E3</accession>
<dbReference type="OrthoDB" id="2906425at2759"/>
<feature type="domain" description="Aminoglycoside phosphotransferase" evidence="1">
    <location>
        <begin position="51"/>
        <end position="284"/>
    </location>
</feature>
<sequence>MDDRDVAPDETLLKHIFATNQPAHISIILQNWDKCVFKADFSGTLENRRPSCVVRLEAAENGSSAQFATVAAMQQIAATCIPDLVPKLLQVGIAANTRGVQFQFWVMEFAQGVTLEEGWDQMSGEDQSYVATAVVEALEKLHSVRLSDDAVQAILGRALGEESEEILNKAAMGGPSTGFPDNGLALLTSITQRLQLNRPFCSIEPMTDPKGLVIQSSFEDLGSTTIRDSDMEQWPNEAVFCHNDLTPRNIILQSFDAPDGNPTYKLAAIIDWEAAGFYPPSYELSLQDTYLSGGNRHISFYLLLKQRMKGLVPPSPSQIALLQAMELIFESQQKRLSEGTNIPAHIRKRFREKLRLSRHKDPYIGWTPEAQDVPLPRFSRIDGQKLEDDVVAEMVARRQSKTK</sequence>
<dbReference type="PANTHER" id="PTHR21310">
    <property type="entry name" value="AMINOGLYCOSIDE PHOSPHOTRANSFERASE-RELATED-RELATED"/>
    <property type="match status" value="1"/>
</dbReference>
<evidence type="ECO:0000313" key="3">
    <source>
        <dbReference type="Proteomes" id="UP000237481"/>
    </source>
</evidence>
<gene>
    <name evidence="2" type="ORF">TPAR_03923</name>
</gene>
<keyword evidence="3" id="KW-1185">Reference proteome</keyword>
<protein>
    <recommendedName>
        <fullName evidence="1">Aminoglycoside phosphotransferase domain-containing protein</fullName>
    </recommendedName>
</protein>
<dbReference type="EMBL" id="PKSG01000389">
    <property type="protein sequence ID" value="POR35889.1"/>
    <property type="molecule type" value="Genomic_DNA"/>
</dbReference>
<dbReference type="InterPro" id="IPR002575">
    <property type="entry name" value="Aminoglycoside_PTrfase"/>
</dbReference>